<dbReference type="Proteomes" id="UP000288351">
    <property type="component" value="Unassembled WGS sequence"/>
</dbReference>
<dbReference type="AlphaFoldDB" id="A0A401QSC7"/>
<protein>
    <submittedName>
        <fullName evidence="1">Uncharacterized protein</fullName>
    </submittedName>
</protein>
<reference evidence="1 2" key="1">
    <citation type="journal article" date="2019" name="Microbiol. Resour. Announc.">
        <title>Draft Genome Sequence of the Most Traditional epsilon-Poly-l-Lysine Producer, Streptomyces albulus NBRC14147.</title>
        <authorList>
            <person name="Yamanaka K."/>
            <person name="Hamano Y."/>
        </authorList>
    </citation>
    <scope>NUCLEOTIDE SEQUENCE [LARGE SCALE GENOMIC DNA]</scope>
    <source>
        <strain evidence="1 2">NBRC 14147</strain>
    </source>
</reference>
<gene>
    <name evidence="1" type="ORF">SALB_00950</name>
</gene>
<evidence type="ECO:0000313" key="2">
    <source>
        <dbReference type="Proteomes" id="UP000288351"/>
    </source>
</evidence>
<sequence>MPRGQLVCLDGYHRARTARIAERLMGMVLGSAQERASDVWGEAYGKTLGTLLVLEVTRRGWPRCAGTSWQRPRNCRFRCLAALADRARPWRESSADPSATMFFFRSGPAAAWYQALKEHAEHLLLSDESTGVAGRGSGPRPCCADAAAGLPLAERMRAWPRIAAAEAQLHARLVASHLAAFQPAVGDAPTFAAATGGAAGAGI</sequence>
<evidence type="ECO:0000313" key="1">
    <source>
        <dbReference type="EMBL" id="GCB88280.1"/>
    </source>
</evidence>
<proteinExistence type="predicted"/>
<dbReference type="EMBL" id="BHXC01000006">
    <property type="protein sequence ID" value="GCB88280.1"/>
    <property type="molecule type" value="Genomic_DNA"/>
</dbReference>
<name>A0A401QSC7_STRNR</name>
<organism evidence="1 2">
    <name type="scientific">Streptomyces noursei</name>
    <name type="common">Streptomyces albulus</name>
    <dbReference type="NCBI Taxonomy" id="1971"/>
    <lineage>
        <taxon>Bacteria</taxon>
        <taxon>Bacillati</taxon>
        <taxon>Actinomycetota</taxon>
        <taxon>Actinomycetes</taxon>
        <taxon>Kitasatosporales</taxon>
        <taxon>Streptomycetaceae</taxon>
        <taxon>Streptomyces</taxon>
    </lineage>
</organism>
<comment type="caution">
    <text evidence="1">The sequence shown here is derived from an EMBL/GenBank/DDBJ whole genome shotgun (WGS) entry which is preliminary data.</text>
</comment>
<dbReference type="RefSeq" id="WP_016574014.1">
    <property type="nucleotide sequence ID" value="NZ_BHXC01000006.1"/>
</dbReference>
<accession>A0A401QSC7</accession>